<protein>
    <submittedName>
        <fullName evidence="2">Uncharacterized protein</fullName>
    </submittedName>
</protein>
<evidence type="ECO:0000313" key="2">
    <source>
        <dbReference type="WBParaSite" id="nRc.2.0.1.t01127-RA"/>
    </source>
</evidence>
<accession>A0A915HGH8</accession>
<dbReference type="Proteomes" id="UP000887565">
    <property type="component" value="Unplaced"/>
</dbReference>
<dbReference type="WBParaSite" id="nRc.2.0.1.t01127-RA">
    <property type="protein sequence ID" value="nRc.2.0.1.t01127-RA"/>
    <property type="gene ID" value="nRc.2.0.1.g01127"/>
</dbReference>
<dbReference type="AlphaFoldDB" id="A0A915HGH8"/>
<reference evidence="2" key="1">
    <citation type="submission" date="2022-11" db="UniProtKB">
        <authorList>
            <consortium name="WormBaseParasite"/>
        </authorList>
    </citation>
    <scope>IDENTIFICATION</scope>
</reference>
<sequence>MQNNFGAAKISAPACSASIKAFVPDLAIVPKLLIKSAFVIPIPVSVRVNVRSFLLGTILMNNSLPDSNLDGSRTYIAAVRNQFTQKNFFVRIKCVDNQRHQLSDFSLEGESFAGLLLGFRVFWHPRDISAIEMQENLLEKHHKCFFFTQWTLSTVLGPLPTCSGTR</sequence>
<evidence type="ECO:0000313" key="1">
    <source>
        <dbReference type="Proteomes" id="UP000887565"/>
    </source>
</evidence>
<keyword evidence="1" id="KW-1185">Reference proteome</keyword>
<organism evidence="1 2">
    <name type="scientific">Romanomermis culicivorax</name>
    <name type="common">Nematode worm</name>
    <dbReference type="NCBI Taxonomy" id="13658"/>
    <lineage>
        <taxon>Eukaryota</taxon>
        <taxon>Metazoa</taxon>
        <taxon>Ecdysozoa</taxon>
        <taxon>Nematoda</taxon>
        <taxon>Enoplea</taxon>
        <taxon>Dorylaimia</taxon>
        <taxon>Mermithida</taxon>
        <taxon>Mermithoidea</taxon>
        <taxon>Mermithidae</taxon>
        <taxon>Romanomermis</taxon>
    </lineage>
</organism>
<name>A0A915HGH8_ROMCU</name>
<proteinExistence type="predicted"/>